<sequence>MNRLRLLAHGRWPEPGDTELPRLPGFTDSPFNPLVVAAAERCLHAWGRELPGRTGLLLTSASGDLGTARAINEAAGSGRRVPPLLFFQSNPNAVLGHLAARWSLTGPVVATSPPAAVPGEVPTDALELASLLLADDEADQLLVIAAEQADPADPGRAVAVLLTA</sequence>
<keyword evidence="2" id="KW-1185">Reference proteome</keyword>
<proteinExistence type="predicted"/>
<evidence type="ECO:0000313" key="2">
    <source>
        <dbReference type="Proteomes" id="UP000573327"/>
    </source>
</evidence>
<dbReference type="SUPFAM" id="SSF53901">
    <property type="entry name" value="Thiolase-like"/>
    <property type="match status" value="1"/>
</dbReference>
<dbReference type="RefSeq" id="WP_221503501.1">
    <property type="nucleotide sequence ID" value="NZ_JACHJR010000001.1"/>
</dbReference>
<gene>
    <name evidence="1" type="ORF">F4556_000204</name>
</gene>
<evidence type="ECO:0008006" key="3">
    <source>
        <dbReference type="Google" id="ProtNLM"/>
    </source>
</evidence>
<organism evidence="1 2">
    <name type="scientific">Kitasatospora gansuensis</name>
    <dbReference type="NCBI Taxonomy" id="258050"/>
    <lineage>
        <taxon>Bacteria</taxon>
        <taxon>Bacillati</taxon>
        <taxon>Actinomycetota</taxon>
        <taxon>Actinomycetes</taxon>
        <taxon>Kitasatosporales</taxon>
        <taxon>Streptomycetaceae</taxon>
        <taxon>Kitasatospora</taxon>
    </lineage>
</organism>
<dbReference type="GO" id="GO:0016747">
    <property type="term" value="F:acyltransferase activity, transferring groups other than amino-acyl groups"/>
    <property type="evidence" value="ECO:0007669"/>
    <property type="project" value="UniProtKB-ARBA"/>
</dbReference>
<dbReference type="Gene3D" id="3.40.47.10">
    <property type="match status" value="1"/>
</dbReference>
<accession>A0A7W7WFR2</accession>
<comment type="caution">
    <text evidence="1">The sequence shown here is derived from an EMBL/GenBank/DDBJ whole genome shotgun (WGS) entry which is preliminary data.</text>
</comment>
<dbReference type="InterPro" id="IPR016039">
    <property type="entry name" value="Thiolase-like"/>
</dbReference>
<name>A0A7W7WFR2_9ACTN</name>
<dbReference type="Proteomes" id="UP000573327">
    <property type="component" value="Unassembled WGS sequence"/>
</dbReference>
<dbReference type="AlphaFoldDB" id="A0A7W7WFR2"/>
<reference evidence="1 2" key="1">
    <citation type="submission" date="2020-08" db="EMBL/GenBank/DDBJ databases">
        <title>Sequencing the genomes of 1000 actinobacteria strains.</title>
        <authorList>
            <person name="Klenk H.-P."/>
        </authorList>
    </citation>
    <scope>NUCLEOTIDE SEQUENCE [LARGE SCALE GENOMIC DNA]</scope>
    <source>
        <strain evidence="1 2">DSM 44786</strain>
    </source>
</reference>
<evidence type="ECO:0000313" key="1">
    <source>
        <dbReference type="EMBL" id="MBB4944669.1"/>
    </source>
</evidence>
<dbReference type="EMBL" id="JACHJR010000001">
    <property type="protein sequence ID" value="MBB4944669.1"/>
    <property type="molecule type" value="Genomic_DNA"/>
</dbReference>
<protein>
    <recommendedName>
        <fullName evidence="3">Beta-ketoacyl synthase N-terminal domain-containing protein</fullName>
    </recommendedName>
</protein>